<keyword evidence="9" id="KW-0068">Autocatalytic cleavage</keyword>
<dbReference type="Pfam" id="PF03796">
    <property type="entry name" value="DnaB_C"/>
    <property type="match status" value="2"/>
</dbReference>
<keyword evidence="7 17" id="KW-0378">Hydrolase</keyword>
<keyword evidence="8 17" id="KW-0347">Helicase</keyword>
<dbReference type="SUPFAM" id="SSF48024">
    <property type="entry name" value="N-terminal domain of DnaB helicase"/>
    <property type="match status" value="1"/>
</dbReference>
<dbReference type="InterPro" id="IPR003586">
    <property type="entry name" value="Hint_dom_C"/>
</dbReference>
<dbReference type="GO" id="GO:0006269">
    <property type="term" value="P:DNA replication, synthesis of primer"/>
    <property type="evidence" value="ECO:0007669"/>
    <property type="project" value="UniProtKB-UniRule"/>
</dbReference>
<dbReference type="PROSITE" id="PS51199">
    <property type="entry name" value="SF4_HELICASE"/>
    <property type="match status" value="2"/>
</dbReference>
<dbReference type="GO" id="GO:0005524">
    <property type="term" value="F:ATP binding"/>
    <property type="evidence" value="ECO:0007669"/>
    <property type="project" value="UniProtKB-UniRule"/>
</dbReference>
<dbReference type="EC" id="5.6.2.3" evidence="16 17"/>
<dbReference type="GO" id="GO:1990077">
    <property type="term" value="C:primosome complex"/>
    <property type="evidence" value="ECO:0007669"/>
    <property type="project" value="UniProtKB-UniRule"/>
</dbReference>
<dbReference type="GO" id="GO:0004519">
    <property type="term" value="F:endonuclease activity"/>
    <property type="evidence" value="ECO:0007669"/>
    <property type="project" value="InterPro"/>
</dbReference>
<evidence type="ECO:0000313" key="21">
    <source>
        <dbReference type="Proteomes" id="UP000185557"/>
    </source>
</evidence>
<dbReference type="SUPFAM" id="SSF51294">
    <property type="entry name" value="Hedgehog/intein (Hint) domain"/>
    <property type="match status" value="2"/>
</dbReference>
<evidence type="ECO:0000256" key="10">
    <source>
        <dbReference type="ARBA" id="ARBA00022840"/>
    </source>
</evidence>
<dbReference type="InterPro" id="IPR016136">
    <property type="entry name" value="DNA_helicase_N/primase_C"/>
</dbReference>
<dbReference type="STRING" id="549789.NIES30_12520"/>
<evidence type="ECO:0000256" key="3">
    <source>
        <dbReference type="ARBA" id="ARBA00022515"/>
    </source>
</evidence>
<dbReference type="InterPro" id="IPR007694">
    <property type="entry name" value="DNA_helicase_DnaB-like_C"/>
</dbReference>
<evidence type="ECO:0000256" key="9">
    <source>
        <dbReference type="ARBA" id="ARBA00022813"/>
    </source>
</evidence>
<evidence type="ECO:0000256" key="13">
    <source>
        <dbReference type="ARBA" id="ARBA00023235"/>
    </source>
</evidence>
<evidence type="ECO:0000256" key="17">
    <source>
        <dbReference type="RuleBase" id="RU362085"/>
    </source>
</evidence>
<dbReference type="GO" id="GO:0043139">
    <property type="term" value="F:5'-3' DNA helicase activity"/>
    <property type="evidence" value="ECO:0007669"/>
    <property type="project" value="UniProtKB-EC"/>
</dbReference>
<dbReference type="RefSeq" id="WP_073608757.1">
    <property type="nucleotide sequence ID" value="NZ_MRCG01000008.1"/>
</dbReference>
<reference evidence="20 21" key="1">
    <citation type="submission" date="2016-11" db="EMBL/GenBank/DDBJ databases">
        <title>Draft Genome Sequences of Nine Cyanobacterial Strains from Diverse Habitats.</title>
        <authorList>
            <person name="Zhu T."/>
            <person name="Hou S."/>
            <person name="Lu X."/>
            <person name="Hess W.R."/>
        </authorList>
    </citation>
    <scope>NUCLEOTIDE SEQUENCE [LARGE SCALE GENOMIC DNA]</scope>
    <source>
        <strain evidence="20 21">NIES-30</strain>
    </source>
</reference>
<dbReference type="Gene3D" id="3.40.50.300">
    <property type="entry name" value="P-loop containing nucleotide triphosphate hydrolases"/>
    <property type="match status" value="3"/>
</dbReference>
<dbReference type="CDD" id="cd00093">
    <property type="entry name" value="HTH_XRE"/>
    <property type="match status" value="1"/>
</dbReference>
<evidence type="ECO:0000256" key="5">
    <source>
        <dbReference type="ARBA" id="ARBA00022737"/>
    </source>
</evidence>
<dbReference type="SMART" id="SM00306">
    <property type="entry name" value="HintN"/>
    <property type="match status" value="2"/>
</dbReference>
<dbReference type="SUPFAM" id="SSF47413">
    <property type="entry name" value="lambda repressor-like DNA-binding domains"/>
    <property type="match status" value="1"/>
</dbReference>
<feature type="domain" description="SF4 helicase" evidence="19">
    <location>
        <begin position="1300"/>
        <end position="1360"/>
    </location>
</feature>
<sequence length="1361" mass="150948">MVQNLKFDAVSDRLPPQNIEAEEAILGGILLDPEALSRVMEILTPDAFYIGAHRDIYKGALALHAKGQPADLMTIAVWLKDNGKLEQVGGQTRLAQLVDRTISAANIDQYATLVMDKYTRRLLIQTGGEISQLGYDTTLPIENVMDQSEQRLFGITQSRPQGGLTSTSDILIETFSEIEQRSLGVVLPGIPCGFYDLDAMTQGFQRSDLIIAAARPSMGKCLSADAEIVVADGSLKTIGEIYQEKSASLLTLGDNWRFRLTQPSAYVDDGHKPVFRVRTRSGRAIETTLSHPYLTIQGWRPLAELAVGQKIAVPRTLPVFGTETLPKHQIKLLAYLIGDGCLTGTSPQFTNENSAIQADFTAAALNFLGVKVRKETSQGTRTPTFYVTSDSEDLQQARQIFGQRLKELIKASGQPARRLAQTLEVSPGLVTLWQQGVCAPSPDIFERLCQLLQVLPETLAPGGLATIRWMSQNNLTLWLQKLGLWGKSAHQKTIPATVFRLERSHLALFLNRLFSTDGWATVLASGQAQLGFASVSETLARQVQHLLLRFGILAQLRLRSVKYQGGHRPAWQLDITDAPSIKTFLSDIGIFGKEAALDKVKTALTHRRYQTNRDLIPVEIWHTLHAAKGAESWVSLATRAGFQSTSNIHAGKRAPTRDRLFALATALEHLELQHIATSDVYWDEIVAIEPQGIKLVYDLTIPDTHNFVANDICVHNTSFVLNIARNIAALQKLPVAIYSLEMSKVQLVYRLLSSEVEMESSRLRTGRIAQNEWEKLGHAISILSQMPIFIDDTPSISVTEIRSRCRRLQAEQGGALGLILIDYLQLMEGGGDNRVQELSKMTRSLKGLARELNVPIIALSQLSRGVESRTNKRPMMSDLRECVTGDTLVVLANGRRVPIQDLVGSTPDVVSLDEQGKLTQAQADLVWQVGTRPIYELTTASGRKIRTTEKHRLYTLDGWQRLEQLKQGSRIAVAQHLPEPAVAEIWPELRLALLGQLIGDGSYLKGQPLRYTTGSEENSQIVKLAAEQEFSCEVKRYKGRGQWHQLLISGNGNRWHPAGVNRWLRQLGIFNQPSREKRIPAEVFQLSNQQVGLLLKHLWATDGCISVRKGRGGDAVFFSTSSEGLARDVAALLLRLGIWASVFWQPSQCFTVNVQGSVNQLRFLTRVGAFGPRVEPAAALRLKLESIISNPNRDTLPREVFDRVKADMRAQGISQRQMATLRGTSYGGTAHFKFAPSRQTLLSYAEILDNESLKEIAAADIFWDEVLSIEPAGEEPVYDLTVPGPASWLADGIVSHNSGAIEQDADLIMMLYREEYYDPDTPDRGIAEIIITKHRNGPTGTVKLLFEPQFTRFRNLATPGM</sequence>
<dbReference type="InterPro" id="IPR027434">
    <property type="entry name" value="Homing_endonucl"/>
</dbReference>
<dbReference type="PRINTS" id="PR00379">
    <property type="entry name" value="INTEIN"/>
</dbReference>
<dbReference type="InterPro" id="IPR001387">
    <property type="entry name" value="Cro/C1-type_HTH"/>
</dbReference>
<keyword evidence="3 17" id="KW-0639">Primosome</keyword>
<comment type="similarity">
    <text evidence="1 17">Belongs to the helicase family. DnaB subfamily.</text>
</comment>
<dbReference type="OrthoDB" id="9773982at2"/>
<evidence type="ECO:0000256" key="15">
    <source>
        <dbReference type="ARBA" id="ARBA00048954"/>
    </source>
</evidence>
<comment type="caution">
    <text evidence="20">The sequence shown here is derived from an EMBL/GenBank/DDBJ whole genome shotgun (WGS) entry which is preliminary data.</text>
</comment>
<comment type="subunit">
    <text evidence="2">Homohexamer.</text>
</comment>
<dbReference type="FunFam" id="1.10.860.10:FF:000001">
    <property type="entry name" value="Replicative DNA helicase"/>
    <property type="match status" value="1"/>
</dbReference>
<dbReference type="InterPro" id="IPR003587">
    <property type="entry name" value="Hint_dom_N"/>
</dbReference>
<feature type="domain" description="DOD-type homing endonuclease" evidence="18">
    <location>
        <begin position="332"/>
        <end position="552"/>
    </location>
</feature>
<dbReference type="SUPFAM" id="SSF52540">
    <property type="entry name" value="P-loop containing nucleoside triphosphate hydrolases"/>
    <property type="match status" value="1"/>
</dbReference>
<dbReference type="Gene3D" id="1.10.860.10">
    <property type="entry name" value="DNAb Helicase, Chain A"/>
    <property type="match status" value="1"/>
</dbReference>
<evidence type="ECO:0000256" key="4">
    <source>
        <dbReference type="ARBA" id="ARBA00022705"/>
    </source>
</evidence>
<evidence type="ECO:0000313" key="20">
    <source>
        <dbReference type="EMBL" id="OKH47797.1"/>
    </source>
</evidence>
<dbReference type="InterPro" id="IPR030934">
    <property type="entry name" value="Intein_C"/>
</dbReference>
<evidence type="ECO:0000259" key="18">
    <source>
        <dbReference type="PROSITE" id="PS50819"/>
    </source>
</evidence>
<keyword evidence="4 17" id="KW-0235">DNA replication</keyword>
<dbReference type="InterPro" id="IPR036185">
    <property type="entry name" value="DNA_heli_DnaB-like_N_sf"/>
</dbReference>
<protein>
    <recommendedName>
        <fullName evidence="16 17">Replicative DNA helicase</fullName>
        <ecNumber evidence="16 17">5.6.2.3</ecNumber>
    </recommendedName>
</protein>
<keyword evidence="13" id="KW-0413">Isomerase</keyword>
<keyword evidence="5" id="KW-0677">Repeat</keyword>
<dbReference type="PROSITE" id="PS50818">
    <property type="entry name" value="INTEIN_C_TER"/>
    <property type="match status" value="2"/>
</dbReference>
<comment type="function">
    <text evidence="17">The main replicative DNA helicase, it participates in initiation and elongation during chromosome replication. Travels ahead of the DNA replisome, separating dsDNA into templates for DNA synthesis. A processive ATP-dependent 5'-3' DNA helicase it has DNA-dependent ATPase activity.</text>
</comment>
<feature type="domain" description="SF4 helicase" evidence="19">
    <location>
        <begin position="717"/>
        <end position="883"/>
    </location>
</feature>
<organism evidence="20 21">
    <name type="scientific">Phormidium tenue NIES-30</name>
    <dbReference type="NCBI Taxonomy" id="549789"/>
    <lineage>
        <taxon>Bacteria</taxon>
        <taxon>Bacillati</taxon>
        <taxon>Cyanobacteriota</taxon>
        <taxon>Cyanophyceae</taxon>
        <taxon>Oscillatoriophycideae</taxon>
        <taxon>Oscillatoriales</taxon>
        <taxon>Oscillatoriaceae</taxon>
        <taxon>Phormidium</taxon>
    </lineage>
</organism>
<dbReference type="InterPro" id="IPR004042">
    <property type="entry name" value="Intein_endonuc_central"/>
</dbReference>
<dbReference type="Gene3D" id="2.170.16.10">
    <property type="entry name" value="Hedgehog/Intein (Hint) domain"/>
    <property type="match status" value="4"/>
</dbReference>
<dbReference type="PROSITE" id="PS50817">
    <property type="entry name" value="INTEIN_N_TER"/>
    <property type="match status" value="2"/>
</dbReference>
<feature type="domain" description="DOD-type homing endonuclease" evidence="18">
    <location>
        <begin position="993"/>
        <end position="1138"/>
    </location>
</feature>
<dbReference type="Pfam" id="PF00772">
    <property type="entry name" value="DnaB"/>
    <property type="match status" value="1"/>
</dbReference>
<keyword evidence="6 17" id="KW-0547">Nucleotide-binding</keyword>
<dbReference type="PANTHER" id="PTHR30153:SF2">
    <property type="entry name" value="REPLICATIVE DNA HELICASE"/>
    <property type="match status" value="1"/>
</dbReference>
<dbReference type="InterPro" id="IPR004860">
    <property type="entry name" value="LAGLIDADG_dom"/>
</dbReference>
<name>A0A1U7J5C1_9CYAN</name>
<evidence type="ECO:0000256" key="16">
    <source>
        <dbReference type="NCBIfam" id="TIGR00665"/>
    </source>
</evidence>
<dbReference type="InterPro" id="IPR006142">
    <property type="entry name" value="INTEIN"/>
</dbReference>
<keyword evidence="21" id="KW-1185">Reference proteome</keyword>
<evidence type="ECO:0000256" key="8">
    <source>
        <dbReference type="ARBA" id="ARBA00022806"/>
    </source>
</evidence>
<dbReference type="PROSITE" id="PS50819">
    <property type="entry name" value="INTEIN_ENDONUCLEASE"/>
    <property type="match status" value="2"/>
</dbReference>
<dbReference type="GO" id="GO:0003677">
    <property type="term" value="F:DNA binding"/>
    <property type="evidence" value="ECO:0007669"/>
    <property type="project" value="UniProtKB-UniRule"/>
</dbReference>
<evidence type="ECO:0000256" key="12">
    <source>
        <dbReference type="ARBA" id="ARBA00023125"/>
    </source>
</evidence>
<dbReference type="InterPro" id="IPR036844">
    <property type="entry name" value="Hint_dom_sf"/>
</dbReference>
<evidence type="ECO:0000259" key="19">
    <source>
        <dbReference type="PROSITE" id="PS51199"/>
    </source>
</evidence>
<dbReference type="Proteomes" id="UP000185557">
    <property type="component" value="Unassembled WGS sequence"/>
</dbReference>
<dbReference type="SUPFAM" id="SSF55608">
    <property type="entry name" value="Homing endonucleases"/>
    <property type="match status" value="2"/>
</dbReference>
<dbReference type="InterPro" id="IPR027417">
    <property type="entry name" value="P-loop_NTPase"/>
</dbReference>
<evidence type="ECO:0000256" key="14">
    <source>
        <dbReference type="ARBA" id="ARBA00044940"/>
    </source>
</evidence>
<dbReference type="NCBIfam" id="TIGR00665">
    <property type="entry name" value="DnaB"/>
    <property type="match status" value="1"/>
</dbReference>
<evidence type="ECO:0000256" key="11">
    <source>
        <dbReference type="ARBA" id="ARBA00023000"/>
    </source>
</evidence>
<dbReference type="SMART" id="SM00305">
    <property type="entry name" value="HintC"/>
    <property type="match status" value="2"/>
</dbReference>
<dbReference type="InterPro" id="IPR007693">
    <property type="entry name" value="DNA_helicase_DnaB-like_N"/>
</dbReference>
<dbReference type="InterPro" id="IPR007692">
    <property type="entry name" value="DNA_helicase_DnaB"/>
</dbReference>
<dbReference type="InterPro" id="IPR010982">
    <property type="entry name" value="Lambda_DNA-bd_dom_sf"/>
</dbReference>
<dbReference type="EMBL" id="MRCG01000008">
    <property type="protein sequence ID" value="OKH47797.1"/>
    <property type="molecule type" value="Genomic_DNA"/>
</dbReference>
<dbReference type="CDD" id="cd00081">
    <property type="entry name" value="Hint"/>
    <property type="match status" value="3"/>
</dbReference>
<evidence type="ECO:0000256" key="2">
    <source>
        <dbReference type="ARBA" id="ARBA00011643"/>
    </source>
</evidence>
<dbReference type="Pfam" id="PF14890">
    <property type="entry name" value="Intein_splicing"/>
    <property type="match status" value="1"/>
</dbReference>
<evidence type="ECO:0000256" key="6">
    <source>
        <dbReference type="ARBA" id="ARBA00022741"/>
    </source>
</evidence>
<proteinExistence type="inferred from homology"/>
<dbReference type="GO" id="GO:0016539">
    <property type="term" value="P:intein-mediated protein splicing"/>
    <property type="evidence" value="ECO:0007669"/>
    <property type="project" value="InterPro"/>
</dbReference>
<keyword evidence="11" id="KW-0651">Protein splicing</keyword>
<keyword evidence="10 17" id="KW-0067">ATP-binding</keyword>
<dbReference type="NCBIfam" id="TIGR01445">
    <property type="entry name" value="intein_Nterm"/>
    <property type="match status" value="2"/>
</dbReference>
<gene>
    <name evidence="20" type="ORF">NIES30_12520</name>
</gene>
<dbReference type="GO" id="GO:0005829">
    <property type="term" value="C:cytosol"/>
    <property type="evidence" value="ECO:0007669"/>
    <property type="project" value="TreeGrafter"/>
</dbReference>
<dbReference type="Gene3D" id="1.10.260.40">
    <property type="entry name" value="lambda repressor-like DNA-binding domains"/>
    <property type="match status" value="1"/>
</dbReference>
<dbReference type="Pfam" id="PF14528">
    <property type="entry name" value="LAGLIDADG_3"/>
    <property type="match status" value="2"/>
</dbReference>
<comment type="function">
    <text evidence="14 17">The intein is an endonuclease.</text>
</comment>
<dbReference type="NCBIfam" id="TIGR01443">
    <property type="entry name" value="intein_Cterm"/>
    <property type="match status" value="2"/>
</dbReference>
<dbReference type="Gene3D" id="3.10.28.10">
    <property type="entry name" value="Homing endonucleases"/>
    <property type="match status" value="2"/>
</dbReference>
<dbReference type="GO" id="GO:0016887">
    <property type="term" value="F:ATP hydrolysis activity"/>
    <property type="evidence" value="ECO:0007669"/>
    <property type="project" value="RHEA"/>
</dbReference>
<evidence type="ECO:0000256" key="1">
    <source>
        <dbReference type="ARBA" id="ARBA00008428"/>
    </source>
</evidence>
<keyword evidence="12 17" id="KW-0238">DNA-binding</keyword>
<dbReference type="PANTHER" id="PTHR30153">
    <property type="entry name" value="REPLICATIVE DNA HELICASE DNAB"/>
    <property type="match status" value="1"/>
</dbReference>
<dbReference type="InterPro" id="IPR006141">
    <property type="entry name" value="Intein_N"/>
</dbReference>
<comment type="catalytic activity">
    <reaction evidence="15 17">
        <text>ATP + H2O = ADP + phosphate + H(+)</text>
        <dbReference type="Rhea" id="RHEA:13065"/>
        <dbReference type="ChEBI" id="CHEBI:15377"/>
        <dbReference type="ChEBI" id="CHEBI:15378"/>
        <dbReference type="ChEBI" id="CHEBI:30616"/>
        <dbReference type="ChEBI" id="CHEBI:43474"/>
        <dbReference type="ChEBI" id="CHEBI:456216"/>
        <dbReference type="EC" id="5.6.2.3"/>
    </reaction>
</comment>
<evidence type="ECO:0000256" key="7">
    <source>
        <dbReference type="ARBA" id="ARBA00022801"/>
    </source>
</evidence>
<accession>A0A1U7J5C1</accession>